<comment type="similarity">
    <text evidence="2">Belongs to the SsgA family.</text>
</comment>
<dbReference type="GO" id="GO:0030435">
    <property type="term" value="P:sporulation resulting in formation of a cellular spore"/>
    <property type="evidence" value="ECO:0007669"/>
    <property type="project" value="UniProtKB-KW"/>
</dbReference>
<evidence type="ECO:0000256" key="5">
    <source>
        <dbReference type="ARBA" id="ARBA00023210"/>
    </source>
</evidence>
<dbReference type="Gene3D" id="2.30.31.20">
    <property type="entry name" value="Sporulation-specific cell division protein SsgB"/>
    <property type="match status" value="1"/>
</dbReference>
<organism evidence="7 8">
    <name type="scientific">Actinacidiphila rubida</name>
    <dbReference type="NCBI Taxonomy" id="310780"/>
    <lineage>
        <taxon>Bacteria</taxon>
        <taxon>Bacillati</taxon>
        <taxon>Actinomycetota</taxon>
        <taxon>Actinomycetes</taxon>
        <taxon>Kitasatosporales</taxon>
        <taxon>Streptomycetaceae</taxon>
        <taxon>Actinacidiphila</taxon>
    </lineage>
</organism>
<evidence type="ECO:0000256" key="6">
    <source>
        <dbReference type="ARBA" id="ARBA00023306"/>
    </source>
</evidence>
<comment type="subcellular location">
    <subcellularLocation>
        <location evidence="1">Cell septum</location>
    </subcellularLocation>
</comment>
<dbReference type="STRING" id="310780.SAMN05216267_10622"/>
<keyword evidence="8" id="KW-1185">Reference proteome</keyword>
<dbReference type="InterPro" id="IPR006776">
    <property type="entry name" value="SsgB"/>
</dbReference>
<keyword evidence="6" id="KW-0131">Cell cycle</keyword>
<evidence type="ECO:0000313" key="8">
    <source>
        <dbReference type="Proteomes" id="UP000181951"/>
    </source>
</evidence>
<dbReference type="AlphaFoldDB" id="A0A1H8U036"/>
<dbReference type="InterPro" id="IPR038658">
    <property type="entry name" value="SsgB_sf"/>
</dbReference>
<dbReference type="GO" id="GO:0000917">
    <property type="term" value="P:division septum assembly"/>
    <property type="evidence" value="ECO:0007669"/>
    <property type="project" value="UniProtKB-KW"/>
</dbReference>
<keyword evidence="3 7" id="KW-0132">Cell division</keyword>
<dbReference type="Pfam" id="PF04686">
    <property type="entry name" value="SsgA"/>
    <property type="match status" value="1"/>
</dbReference>
<proteinExistence type="inferred from homology"/>
<name>A0A1H8U036_9ACTN</name>
<reference evidence="7 8" key="1">
    <citation type="submission" date="2016-10" db="EMBL/GenBank/DDBJ databases">
        <authorList>
            <person name="de Groot N.N."/>
        </authorList>
    </citation>
    <scope>NUCLEOTIDE SEQUENCE [LARGE SCALE GENOMIC DNA]</scope>
    <source>
        <strain evidence="7 8">CGMCC 4.2026</strain>
    </source>
</reference>
<evidence type="ECO:0000256" key="1">
    <source>
        <dbReference type="ARBA" id="ARBA00004431"/>
    </source>
</evidence>
<dbReference type="Proteomes" id="UP000181951">
    <property type="component" value="Unassembled WGS sequence"/>
</dbReference>
<keyword evidence="4" id="KW-0749">Sporulation</keyword>
<evidence type="ECO:0000256" key="3">
    <source>
        <dbReference type="ARBA" id="ARBA00022618"/>
    </source>
</evidence>
<gene>
    <name evidence="7" type="ORF">SAMN05216267_10622</name>
</gene>
<evidence type="ECO:0000256" key="4">
    <source>
        <dbReference type="ARBA" id="ARBA00022969"/>
    </source>
</evidence>
<dbReference type="GO" id="GO:0030428">
    <property type="term" value="C:cell septum"/>
    <property type="evidence" value="ECO:0007669"/>
    <property type="project" value="UniProtKB-SubCell"/>
</dbReference>
<evidence type="ECO:0000313" key="7">
    <source>
        <dbReference type="EMBL" id="SEO96609.1"/>
    </source>
</evidence>
<keyword evidence="5" id="KW-0717">Septation</keyword>
<dbReference type="EMBL" id="FODD01000062">
    <property type="protein sequence ID" value="SEO96609.1"/>
    <property type="molecule type" value="Genomic_DNA"/>
</dbReference>
<accession>A0A1H8U036</accession>
<protein>
    <submittedName>
        <fullName evidence="7">Streptomyces sporulation and cell division protein, SsgA</fullName>
    </submittedName>
</protein>
<evidence type="ECO:0000256" key="2">
    <source>
        <dbReference type="ARBA" id="ARBA00009323"/>
    </source>
</evidence>
<sequence length="152" mass="17356">MYHDRSRLPARSVPEQVPSLMLDLDQLLDEFTRVPLQAEFRFDPEMPAVVTVEFLSERGPSLIWRIGRELLYGGLTTMSGFADVRMWPSLHSERPTSWLLLESQDVEALFELRTAPLKGWLDTTYRVTSADAEMDGLNWDDILGTLLGSQEV</sequence>
<dbReference type="OrthoDB" id="4186410at2"/>